<sequence>MSFLDQLKTQANAVKSHQDQQQVEHDASTLATEQACSTVMFYLEQMVKSLNVIEPDGPKLSLDGKTPWPAMKLTGFQLDARKKMLRNREVIDYIGVAWQIVPRAGRPVTGSVSANFLPDLQRLEARLAAGWVQHERHEIRHPEKNTLQLVRLDYTTQSRGNIRVTPDHENAMLAFRLANLNGFGLTNTTWPAAQLHAPVLDELAKMVCGQPSRFA</sequence>
<reference evidence="2" key="1">
    <citation type="journal article" date="2019" name="Int. J. Syst. Evol. Microbiol.">
        <title>The Global Catalogue of Microorganisms (GCM) 10K type strain sequencing project: providing services to taxonomists for standard genome sequencing and annotation.</title>
        <authorList>
            <consortium name="The Broad Institute Genomics Platform"/>
            <consortium name="The Broad Institute Genome Sequencing Center for Infectious Disease"/>
            <person name="Wu L."/>
            <person name="Ma J."/>
        </authorList>
    </citation>
    <scope>NUCLEOTIDE SEQUENCE [LARGE SCALE GENOMIC DNA]</scope>
    <source>
        <strain evidence="2">CCUG 57401</strain>
    </source>
</reference>
<comment type="caution">
    <text evidence="1">The sequence shown here is derived from an EMBL/GenBank/DDBJ whole genome shotgun (WGS) entry which is preliminary data.</text>
</comment>
<evidence type="ECO:0000313" key="1">
    <source>
        <dbReference type="EMBL" id="MFC5500435.1"/>
    </source>
</evidence>
<dbReference type="EMBL" id="JBHSMF010000015">
    <property type="protein sequence ID" value="MFC5500435.1"/>
    <property type="molecule type" value="Genomic_DNA"/>
</dbReference>
<organism evidence="1 2">
    <name type="scientific">Caenimonas terrae</name>
    <dbReference type="NCBI Taxonomy" id="696074"/>
    <lineage>
        <taxon>Bacteria</taxon>
        <taxon>Pseudomonadati</taxon>
        <taxon>Pseudomonadota</taxon>
        <taxon>Betaproteobacteria</taxon>
        <taxon>Burkholderiales</taxon>
        <taxon>Comamonadaceae</taxon>
        <taxon>Caenimonas</taxon>
    </lineage>
</organism>
<dbReference type="Proteomes" id="UP001596037">
    <property type="component" value="Unassembled WGS sequence"/>
</dbReference>
<protein>
    <submittedName>
        <fullName evidence="1">Uncharacterized protein</fullName>
    </submittedName>
</protein>
<keyword evidence="2" id="KW-1185">Reference proteome</keyword>
<dbReference type="RefSeq" id="WP_376852686.1">
    <property type="nucleotide sequence ID" value="NZ_JBHSMF010000015.1"/>
</dbReference>
<proteinExistence type="predicted"/>
<gene>
    <name evidence="1" type="ORF">ACFPOE_23030</name>
</gene>
<evidence type="ECO:0000313" key="2">
    <source>
        <dbReference type="Proteomes" id="UP001596037"/>
    </source>
</evidence>
<name>A0ABW0NIH4_9BURK</name>
<accession>A0ABW0NIH4</accession>